<sequence length="370" mass="41024">MRIALLAPLKRELSAETRGGRPRIVYNLAEGLVSRGHEVTVFGTGDSRISGNLIPVIPKALFHLPPVENEFYRHLIGLCRMMEELRKRKGKFDIIHNHLYPEVLAILFARELGTPMLTTVHTQMTSELGEFFSHYPETHFAPISNRQKELYPGLNYTETVYNGIDERAFAFSGNPGTYLLFVGRIREFFTNEGGEKIDPKGVTDAIRVAQKAGVPIKIVGNVESYAFYEREIAPHLSDTIQFIGNPKSAEGELALAERVKLYQGAKALLAPVHWEEPFGIVMIEAMSCGTPVIAYRRGAIPEVVEDGNTGFVVEDEQTMVAAAAKIEQIDRAACRAVVEKRFTIDAMVSGYEAVYRKILASKASLPAGQG</sequence>
<feature type="domain" description="Glycosyltransferase subfamily 4-like N-terminal" evidence="2">
    <location>
        <begin position="19"/>
        <end position="133"/>
    </location>
</feature>
<dbReference type="CDD" id="cd03802">
    <property type="entry name" value="GT4_AviGT4-like"/>
    <property type="match status" value="1"/>
</dbReference>
<dbReference type="PANTHER" id="PTHR12526">
    <property type="entry name" value="GLYCOSYLTRANSFERASE"/>
    <property type="match status" value="1"/>
</dbReference>
<dbReference type="EMBL" id="MFJY01000043">
    <property type="protein sequence ID" value="OGG27578.1"/>
    <property type="molecule type" value="Genomic_DNA"/>
</dbReference>
<feature type="domain" description="Glycosyl transferase family 1" evidence="1">
    <location>
        <begin position="200"/>
        <end position="329"/>
    </location>
</feature>
<evidence type="ECO:0000313" key="3">
    <source>
        <dbReference type="EMBL" id="OGG27578.1"/>
    </source>
</evidence>
<evidence type="ECO:0008006" key="5">
    <source>
        <dbReference type="Google" id="ProtNLM"/>
    </source>
</evidence>
<dbReference type="SUPFAM" id="SSF53756">
    <property type="entry name" value="UDP-Glycosyltransferase/glycogen phosphorylase"/>
    <property type="match status" value="1"/>
</dbReference>
<evidence type="ECO:0000259" key="1">
    <source>
        <dbReference type="Pfam" id="PF00534"/>
    </source>
</evidence>
<proteinExistence type="predicted"/>
<organism evidence="3 4">
    <name type="scientific">Candidatus Gottesmanbacteria bacterium RIFCSPLOWO2_01_FULL_48_11</name>
    <dbReference type="NCBI Taxonomy" id="1798395"/>
    <lineage>
        <taxon>Bacteria</taxon>
        <taxon>Candidatus Gottesmaniibacteriota</taxon>
    </lineage>
</organism>
<evidence type="ECO:0000259" key="2">
    <source>
        <dbReference type="Pfam" id="PF13439"/>
    </source>
</evidence>
<dbReference type="Gene3D" id="3.40.50.2000">
    <property type="entry name" value="Glycogen Phosphorylase B"/>
    <property type="match status" value="2"/>
</dbReference>
<evidence type="ECO:0000313" key="4">
    <source>
        <dbReference type="Proteomes" id="UP000178305"/>
    </source>
</evidence>
<protein>
    <recommendedName>
        <fullName evidence="5">Glycosyl transferase</fullName>
    </recommendedName>
</protein>
<dbReference type="PANTHER" id="PTHR12526:SF595">
    <property type="entry name" value="BLL5217 PROTEIN"/>
    <property type="match status" value="1"/>
</dbReference>
<accession>A0A1F6ASE1</accession>
<dbReference type="Pfam" id="PF13439">
    <property type="entry name" value="Glyco_transf_4"/>
    <property type="match status" value="1"/>
</dbReference>
<gene>
    <name evidence="3" type="ORF">A3A64_03025</name>
</gene>
<dbReference type="Proteomes" id="UP000178305">
    <property type="component" value="Unassembled WGS sequence"/>
</dbReference>
<reference evidence="3 4" key="1">
    <citation type="journal article" date="2016" name="Nat. Commun.">
        <title>Thousands of microbial genomes shed light on interconnected biogeochemical processes in an aquifer system.</title>
        <authorList>
            <person name="Anantharaman K."/>
            <person name="Brown C.T."/>
            <person name="Hug L.A."/>
            <person name="Sharon I."/>
            <person name="Castelle C.J."/>
            <person name="Probst A.J."/>
            <person name="Thomas B.C."/>
            <person name="Singh A."/>
            <person name="Wilkins M.J."/>
            <person name="Karaoz U."/>
            <person name="Brodie E.L."/>
            <person name="Williams K.H."/>
            <person name="Hubbard S.S."/>
            <person name="Banfield J.F."/>
        </authorList>
    </citation>
    <scope>NUCLEOTIDE SEQUENCE [LARGE SCALE GENOMIC DNA]</scope>
</reference>
<dbReference type="InterPro" id="IPR001296">
    <property type="entry name" value="Glyco_trans_1"/>
</dbReference>
<dbReference type="Pfam" id="PF00534">
    <property type="entry name" value="Glycos_transf_1"/>
    <property type="match status" value="1"/>
</dbReference>
<dbReference type="AlphaFoldDB" id="A0A1F6ASE1"/>
<dbReference type="InterPro" id="IPR028098">
    <property type="entry name" value="Glyco_trans_4-like_N"/>
</dbReference>
<name>A0A1F6ASE1_9BACT</name>
<dbReference type="GO" id="GO:0016757">
    <property type="term" value="F:glycosyltransferase activity"/>
    <property type="evidence" value="ECO:0007669"/>
    <property type="project" value="InterPro"/>
</dbReference>
<comment type="caution">
    <text evidence="3">The sequence shown here is derived from an EMBL/GenBank/DDBJ whole genome shotgun (WGS) entry which is preliminary data.</text>
</comment>